<dbReference type="EMBL" id="BAABWH010000003">
    <property type="protein sequence ID" value="GAA6145225.1"/>
    <property type="molecule type" value="Genomic_DNA"/>
</dbReference>
<dbReference type="InterPro" id="IPR004597">
    <property type="entry name" value="Tag"/>
</dbReference>
<comment type="caution">
    <text evidence="1">The sequence shown here is derived from an EMBL/GenBank/DDBJ whole genome shotgun (WGS) entry which is preliminary data.</text>
</comment>
<dbReference type="Proteomes" id="UP001481413">
    <property type="component" value="Unassembled WGS sequence"/>
</dbReference>
<keyword evidence="2" id="KW-1185">Reference proteome</keyword>
<dbReference type="SUPFAM" id="SSF48150">
    <property type="entry name" value="DNA-glycosylase"/>
    <property type="match status" value="1"/>
</dbReference>
<dbReference type="Pfam" id="PF03352">
    <property type="entry name" value="Adenine_glyco"/>
    <property type="match status" value="1"/>
</dbReference>
<dbReference type="InterPro" id="IPR011257">
    <property type="entry name" value="DNA_glycosylase"/>
</dbReference>
<evidence type="ECO:0000313" key="1">
    <source>
        <dbReference type="EMBL" id="GAA6145225.1"/>
    </source>
</evidence>
<accession>A0ABP9ZYK8</accession>
<protein>
    <submittedName>
        <fullName evidence="1">DNA-3-methyladenine glycosylase I</fullName>
    </submittedName>
</protein>
<dbReference type="RefSeq" id="WP_353294164.1">
    <property type="nucleotide sequence ID" value="NZ_BAABWH010000003.1"/>
</dbReference>
<evidence type="ECO:0000313" key="2">
    <source>
        <dbReference type="Proteomes" id="UP001481413"/>
    </source>
</evidence>
<proteinExistence type="predicted"/>
<dbReference type="Gene3D" id="1.10.340.30">
    <property type="entry name" value="Hypothetical protein, domain 2"/>
    <property type="match status" value="1"/>
</dbReference>
<dbReference type="InterPro" id="IPR005019">
    <property type="entry name" value="Adenine_glyco"/>
</dbReference>
<dbReference type="NCBIfam" id="TIGR00624">
    <property type="entry name" value="tag"/>
    <property type="match status" value="1"/>
</dbReference>
<dbReference type="PANTHER" id="PTHR30037">
    <property type="entry name" value="DNA-3-METHYLADENINE GLYCOSYLASE 1"/>
    <property type="match status" value="1"/>
</dbReference>
<gene>
    <name evidence="1" type="ORF">NBRC116585_13430</name>
</gene>
<reference evidence="1 2" key="1">
    <citation type="submission" date="2024-04" db="EMBL/GenBank/DDBJ databases">
        <title>Draft genome sequence of Thalassolituus maritimus NBRC 116585.</title>
        <authorList>
            <person name="Miyakawa T."/>
            <person name="Kusuya Y."/>
            <person name="Miura T."/>
        </authorList>
    </citation>
    <scope>NUCLEOTIDE SEQUENCE [LARGE SCALE GENOMIC DNA]</scope>
    <source>
        <strain evidence="1 2">5NW40-0001</strain>
    </source>
</reference>
<sequence length="189" mass="21410">MSALQTCSWAQGDLYVEYHDTEWGRPCYEPNRLFEKLCLEGQQAGLSWITVLKKRPNYRARFHDFDPAKVAAMSDEDIDSCMQDAGLIRHRGKLEAIRKNARAWVAAQEQGHDWVTWLWSYVDGAPIVNHFDSLKDCPAQTDASKAMSKALKKLGFGFVGPTTCYAFMQSMGMVNDHMTDCPCHPDNAK</sequence>
<dbReference type="InterPro" id="IPR052891">
    <property type="entry name" value="DNA-3mA_glycosylase"/>
</dbReference>
<organism evidence="1 2">
    <name type="scientific">Thalassolituus maritimus</name>
    <dbReference type="NCBI Taxonomy" id="484498"/>
    <lineage>
        <taxon>Bacteria</taxon>
        <taxon>Pseudomonadati</taxon>
        <taxon>Pseudomonadota</taxon>
        <taxon>Gammaproteobacteria</taxon>
        <taxon>Oceanospirillales</taxon>
        <taxon>Oceanospirillaceae</taxon>
        <taxon>Thalassolituus</taxon>
    </lineage>
</organism>
<dbReference type="PANTHER" id="PTHR30037:SF4">
    <property type="entry name" value="DNA-3-METHYLADENINE GLYCOSYLASE I"/>
    <property type="match status" value="1"/>
</dbReference>
<name>A0ABP9ZYK8_9GAMM</name>